<dbReference type="RefSeq" id="WP_011413582.1">
    <property type="nucleotide sequence ID" value="NC_007722.1"/>
</dbReference>
<sequence>MKKIILTASAIALIPVAAQAQLLGGLGGGAGGSIGGTVDSTVGTSIGSTIDRTTRTVRGTVDGSASTSGDQSVDARNGRVSTNRNANGSVVASTASLADLPVPSMASANGSGSASGQGSANAQLIGTDAVTGAVAPVAGQARNLAGSAAGRARSTARGVANSAPMPGLPAVGGSASGEGSAQGSGSASLIGSPLAVAGSAASAGQDTASVTPGMPVIAPNGASLGTVRQVVADSRGQVQEVVVQQGRVTRTLPAGMFSASGNALVAGSAEGQASSGERAPAEGGEAN</sequence>
<keyword evidence="2" id="KW-0732">Signal</keyword>
<dbReference type="InterPro" id="IPR011033">
    <property type="entry name" value="PRC_barrel-like_sf"/>
</dbReference>
<gene>
    <name evidence="3" type="ordered locus">ELI_03070</name>
</gene>
<evidence type="ECO:0008006" key="5">
    <source>
        <dbReference type="Google" id="ProtNLM"/>
    </source>
</evidence>
<dbReference type="HOGENOM" id="CLU_968881_0_0_5"/>
<dbReference type="STRING" id="314225.ELI_03070"/>
<feature type="region of interest" description="Disordered" evidence="1">
    <location>
        <begin position="155"/>
        <end position="188"/>
    </location>
</feature>
<dbReference type="Proteomes" id="UP000008808">
    <property type="component" value="Chromosome"/>
</dbReference>
<dbReference type="eggNOG" id="ENOG502ZI3D">
    <property type="taxonomic scope" value="Bacteria"/>
</dbReference>
<organism evidence="3 4">
    <name type="scientific">Erythrobacter litoralis (strain HTCC2594)</name>
    <dbReference type="NCBI Taxonomy" id="314225"/>
    <lineage>
        <taxon>Bacteria</taxon>
        <taxon>Pseudomonadati</taxon>
        <taxon>Pseudomonadota</taxon>
        <taxon>Alphaproteobacteria</taxon>
        <taxon>Sphingomonadales</taxon>
        <taxon>Erythrobacteraceae</taxon>
        <taxon>Erythrobacter/Porphyrobacter group</taxon>
        <taxon>Erythrobacter</taxon>
    </lineage>
</organism>
<accession>Q2NC85</accession>
<dbReference type="KEGG" id="eli:ELI_03070"/>
<evidence type="ECO:0000313" key="3">
    <source>
        <dbReference type="EMBL" id="ABC62706.1"/>
    </source>
</evidence>
<evidence type="ECO:0000313" key="4">
    <source>
        <dbReference type="Proteomes" id="UP000008808"/>
    </source>
</evidence>
<evidence type="ECO:0000256" key="2">
    <source>
        <dbReference type="SAM" id="SignalP"/>
    </source>
</evidence>
<evidence type="ECO:0000256" key="1">
    <source>
        <dbReference type="SAM" id="MobiDB-lite"/>
    </source>
</evidence>
<name>Q2NC85_ERYLH</name>
<dbReference type="OrthoDB" id="7410596at2"/>
<keyword evidence="4" id="KW-1185">Reference proteome</keyword>
<feature type="region of interest" description="Disordered" evidence="1">
    <location>
        <begin position="266"/>
        <end position="287"/>
    </location>
</feature>
<protein>
    <recommendedName>
        <fullName evidence="5">PRC-barrel domain-containing protein</fullName>
    </recommendedName>
</protein>
<dbReference type="EMBL" id="CP000157">
    <property type="protein sequence ID" value="ABC62706.1"/>
    <property type="molecule type" value="Genomic_DNA"/>
</dbReference>
<dbReference type="SUPFAM" id="SSF50346">
    <property type="entry name" value="PRC-barrel domain"/>
    <property type="match status" value="1"/>
</dbReference>
<feature type="chain" id="PRO_5004213249" description="PRC-barrel domain-containing protein" evidence="2">
    <location>
        <begin position="21"/>
        <end position="287"/>
    </location>
</feature>
<proteinExistence type="predicted"/>
<reference evidence="4" key="1">
    <citation type="journal article" date="2009" name="J. Bacteriol.">
        <title>Complete genome sequence of Erythrobacter litoralis HTCC2594.</title>
        <authorList>
            <person name="Oh H.M."/>
            <person name="Giovannoni S.J."/>
            <person name="Ferriera S."/>
            <person name="Johnson J."/>
            <person name="Cho J.C."/>
        </authorList>
    </citation>
    <scope>NUCLEOTIDE SEQUENCE [LARGE SCALE GENOMIC DNA]</scope>
    <source>
        <strain evidence="4">HTCC2594</strain>
    </source>
</reference>
<feature type="region of interest" description="Disordered" evidence="1">
    <location>
        <begin position="58"/>
        <end position="87"/>
    </location>
</feature>
<feature type="signal peptide" evidence="2">
    <location>
        <begin position="1"/>
        <end position="20"/>
    </location>
</feature>
<dbReference type="AlphaFoldDB" id="Q2NC85"/>